<name>A0A5B7HRR6_PORTR</name>
<feature type="region of interest" description="Disordered" evidence="1">
    <location>
        <begin position="1"/>
        <end position="32"/>
    </location>
</feature>
<evidence type="ECO:0000313" key="2">
    <source>
        <dbReference type="EMBL" id="MPC74012.1"/>
    </source>
</evidence>
<evidence type="ECO:0000256" key="1">
    <source>
        <dbReference type="SAM" id="MobiDB-lite"/>
    </source>
</evidence>
<keyword evidence="3" id="KW-1185">Reference proteome</keyword>
<reference evidence="2 3" key="1">
    <citation type="submission" date="2019-05" db="EMBL/GenBank/DDBJ databases">
        <title>Another draft genome of Portunus trituberculatus and its Hox gene families provides insights of decapod evolution.</title>
        <authorList>
            <person name="Jeong J.-H."/>
            <person name="Song I."/>
            <person name="Kim S."/>
            <person name="Choi T."/>
            <person name="Kim D."/>
            <person name="Ryu S."/>
            <person name="Kim W."/>
        </authorList>
    </citation>
    <scope>NUCLEOTIDE SEQUENCE [LARGE SCALE GENOMIC DNA]</scope>
    <source>
        <tissue evidence="2">Muscle</tissue>
    </source>
</reference>
<sequence>MQPCADAPGMHALPGENTSLVGEHEAAKHTRNTQATHVMSVFVIKSRVMYFTDDSATAATLS</sequence>
<dbReference type="AlphaFoldDB" id="A0A5B7HRR6"/>
<dbReference type="EMBL" id="VSRR010038053">
    <property type="protein sequence ID" value="MPC74012.1"/>
    <property type="molecule type" value="Genomic_DNA"/>
</dbReference>
<accession>A0A5B7HRR6</accession>
<gene>
    <name evidence="2" type="ORF">E2C01_068357</name>
</gene>
<dbReference type="Proteomes" id="UP000324222">
    <property type="component" value="Unassembled WGS sequence"/>
</dbReference>
<proteinExistence type="predicted"/>
<organism evidence="2 3">
    <name type="scientific">Portunus trituberculatus</name>
    <name type="common">Swimming crab</name>
    <name type="synonym">Neptunus trituberculatus</name>
    <dbReference type="NCBI Taxonomy" id="210409"/>
    <lineage>
        <taxon>Eukaryota</taxon>
        <taxon>Metazoa</taxon>
        <taxon>Ecdysozoa</taxon>
        <taxon>Arthropoda</taxon>
        <taxon>Crustacea</taxon>
        <taxon>Multicrustacea</taxon>
        <taxon>Malacostraca</taxon>
        <taxon>Eumalacostraca</taxon>
        <taxon>Eucarida</taxon>
        <taxon>Decapoda</taxon>
        <taxon>Pleocyemata</taxon>
        <taxon>Brachyura</taxon>
        <taxon>Eubrachyura</taxon>
        <taxon>Portunoidea</taxon>
        <taxon>Portunidae</taxon>
        <taxon>Portuninae</taxon>
        <taxon>Portunus</taxon>
    </lineage>
</organism>
<evidence type="ECO:0000313" key="3">
    <source>
        <dbReference type="Proteomes" id="UP000324222"/>
    </source>
</evidence>
<protein>
    <submittedName>
        <fullName evidence="2">Uncharacterized protein</fullName>
    </submittedName>
</protein>
<comment type="caution">
    <text evidence="2">The sequence shown here is derived from an EMBL/GenBank/DDBJ whole genome shotgun (WGS) entry which is preliminary data.</text>
</comment>